<evidence type="ECO:0000313" key="1">
    <source>
        <dbReference type="EMBL" id="MBD2292318.1"/>
    </source>
</evidence>
<accession>A0A926WFS8</accession>
<dbReference type="RefSeq" id="WP_190556620.1">
    <property type="nucleotide sequence ID" value="NZ_JACJQU010000001.1"/>
</dbReference>
<protein>
    <submittedName>
        <fullName evidence="1">Uncharacterized protein</fullName>
    </submittedName>
</protein>
<organism evidence="1 2">
    <name type="scientific">Anabaena sphaerica FACHB-251</name>
    <dbReference type="NCBI Taxonomy" id="2692883"/>
    <lineage>
        <taxon>Bacteria</taxon>
        <taxon>Bacillati</taxon>
        <taxon>Cyanobacteriota</taxon>
        <taxon>Cyanophyceae</taxon>
        <taxon>Nostocales</taxon>
        <taxon>Nostocaceae</taxon>
        <taxon>Anabaena</taxon>
    </lineage>
</organism>
<comment type="caution">
    <text evidence="1">The sequence shown here is derived from an EMBL/GenBank/DDBJ whole genome shotgun (WGS) entry which is preliminary data.</text>
</comment>
<reference evidence="2" key="1">
    <citation type="journal article" date="2020" name="ISME J.">
        <title>Comparative genomics reveals insights into cyanobacterial evolution and habitat adaptation.</title>
        <authorList>
            <person name="Chen M.Y."/>
            <person name="Teng W.K."/>
            <person name="Zhao L."/>
            <person name="Hu C.X."/>
            <person name="Zhou Y.K."/>
            <person name="Han B.P."/>
            <person name="Song L.R."/>
            <person name="Shu W.S."/>
        </authorList>
    </citation>
    <scope>NUCLEOTIDE SEQUENCE [LARGE SCALE GENOMIC DNA]</scope>
    <source>
        <strain evidence="2">FACHB-251</strain>
    </source>
</reference>
<keyword evidence="2" id="KW-1185">Reference proteome</keyword>
<proteinExistence type="predicted"/>
<dbReference type="AlphaFoldDB" id="A0A926WFS8"/>
<dbReference type="Proteomes" id="UP000662185">
    <property type="component" value="Unassembled WGS sequence"/>
</dbReference>
<evidence type="ECO:0000313" key="2">
    <source>
        <dbReference type="Proteomes" id="UP000662185"/>
    </source>
</evidence>
<name>A0A926WFS8_9NOST</name>
<gene>
    <name evidence="1" type="ORF">H6G06_02185</name>
</gene>
<dbReference type="EMBL" id="JACJQU010000001">
    <property type="protein sequence ID" value="MBD2292318.1"/>
    <property type="molecule type" value="Genomic_DNA"/>
</dbReference>
<sequence length="67" mass="7550">MSETGLIEMLNIIRTIKNKQSTKLSQPHPPHRQGSGKSILYHAGRWVGDDIKECLALVKYSRGLAEF</sequence>